<dbReference type="InterPro" id="IPR007197">
    <property type="entry name" value="rSAM"/>
</dbReference>
<evidence type="ECO:0000313" key="15">
    <source>
        <dbReference type="EMBL" id="OMG54505.1"/>
    </source>
</evidence>
<dbReference type="SUPFAM" id="SSF102114">
    <property type="entry name" value="Radical SAM enzymes"/>
    <property type="match status" value="1"/>
</dbReference>
<evidence type="ECO:0000256" key="6">
    <source>
        <dbReference type="ARBA" id="ARBA00022603"/>
    </source>
</evidence>
<dbReference type="NCBIfam" id="NF011034">
    <property type="entry name" value="PRK14464.1"/>
    <property type="match status" value="1"/>
</dbReference>
<dbReference type="InterPro" id="IPR013785">
    <property type="entry name" value="Aldolase_TIM"/>
</dbReference>
<dbReference type="Proteomes" id="UP000187526">
    <property type="component" value="Unassembled WGS sequence"/>
</dbReference>
<comment type="similarity">
    <text evidence="3">Belongs to the radical SAM superfamily. RlmN family.</text>
</comment>
<proteinExistence type="inferred from homology"/>
<dbReference type="Gene3D" id="3.20.20.70">
    <property type="entry name" value="Aldolase class I"/>
    <property type="match status" value="1"/>
</dbReference>
<dbReference type="PANTHER" id="PTHR30544:SF5">
    <property type="entry name" value="RADICAL SAM CORE DOMAIN-CONTAINING PROTEIN"/>
    <property type="match status" value="1"/>
</dbReference>
<keyword evidence="11" id="KW-0411">Iron-sulfur</keyword>
<dbReference type="PANTHER" id="PTHR30544">
    <property type="entry name" value="23S RRNA METHYLTRANSFERASE"/>
    <property type="match status" value="1"/>
</dbReference>
<accession>A0A1R1I715</accession>
<dbReference type="GO" id="GO:0008173">
    <property type="term" value="F:RNA methyltransferase activity"/>
    <property type="evidence" value="ECO:0007669"/>
    <property type="project" value="InterPro"/>
</dbReference>
<keyword evidence="5" id="KW-0963">Cytoplasm</keyword>
<evidence type="ECO:0000256" key="13">
    <source>
        <dbReference type="SAM" id="MobiDB-lite"/>
    </source>
</evidence>
<dbReference type="CDD" id="cd01335">
    <property type="entry name" value="Radical_SAM"/>
    <property type="match status" value="1"/>
</dbReference>
<dbReference type="AlphaFoldDB" id="A0A1R1I715"/>
<dbReference type="GO" id="GO:0051539">
    <property type="term" value="F:4 iron, 4 sulfur cluster binding"/>
    <property type="evidence" value="ECO:0007669"/>
    <property type="project" value="UniProtKB-KW"/>
</dbReference>
<keyword evidence="6 15" id="KW-0489">Methyltransferase</keyword>
<organism evidence="15 16">
    <name type="scientific">Azonexus hydrophilus</name>
    <dbReference type="NCBI Taxonomy" id="418702"/>
    <lineage>
        <taxon>Bacteria</taxon>
        <taxon>Pseudomonadati</taxon>
        <taxon>Pseudomonadota</taxon>
        <taxon>Betaproteobacteria</taxon>
        <taxon>Rhodocyclales</taxon>
        <taxon>Azonexaceae</taxon>
        <taxon>Azonexus</taxon>
    </lineage>
</organism>
<evidence type="ECO:0000313" key="16">
    <source>
        <dbReference type="Proteomes" id="UP000187526"/>
    </source>
</evidence>
<comment type="subcellular location">
    <subcellularLocation>
        <location evidence="2">Cytoplasm</location>
    </subcellularLocation>
</comment>
<dbReference type="GO" id="GO:0046872">
    <property type="term" value="F:metal ion binding"/>
    <property type="evidence" value="ECO:0007669"/>
    <property type="project" value="UniProtKB-KW"/>
</dbReference>
<sequence length="357" mass="38789">MQLADIRQALRALGAKPAHEERMLRAWLQAKPLDSGTRRQASENWLPLAIREALPELTDKLAALARVVSEHPGDDGARLLVELGDGQTVESVLLPRDGVCISTQIGCAVGCTFCMTGRDGLLRQVGSAEMVAQVVLARQRQTLRRVVFMGMGEPSHNLDNVLDAIDLLGTAGGFGHKNLVFSTVGDPRVFERLPQQRVVPALALSLHTTDAGLRTRLLPKAPPLTPAELVELAEIYARRTGYPIQYQWTLLEGVNDSFAEMDGIVRLLAGKYAIMNLIPYNTTAALDYRRPSTGHVTELAHYLHARGIRTTVRQSAGQDVDGGCGQLRARSRDGSAAPLRRQCRADSGGVVELPTGQ</sequence>
<gene>
    <name evidence="15" type="ORF">BJN45_04535</name>
</gene>
<evidence type="ECO:0000256" key="9">
    <source>
        <dbReference type="ARBA" id="ARBA00022723"/>
    </source>
</evidence>
<dbReference type="STRING" id="418702.BJN45_04535"/>
<keyword evidence="8" id="KW-0949">S-adenosyl-L-methionine</keyword>
<keyword evidence="12" id="KW-1015">Disulfide bond</keyword>
<dbReference type="InterPro" id="IPR004383">
    <property type="entry name" value="rRNA_lsu_MTrfase_RlmN/Cfr"/>
</dbReference>
<dbReference type="PIRSF" id="PIRSF006004">
    <property type="entry name" value="CHP00048"/>
    <property type="match status" value="1"/>
</dbReference>
<dbReference type="PROSITE" id="PS51918">
    <property type="entry name" value="RADICAL_SAM"/>
    <property type="match status" value="1"/>
</dbReference>
<evidence type="ECO:0000256" key="4">
    <source>
        <dbReference type="ARBA" id="ARBA00022485"/>
    </source>
</evidence>
<evidence type="ECO:0000256" key="7">
    <source>
        <dbReference type="ARBA" id="ARBA00022679"/>
    </source>
</evidence>
<keyword evidence="16" id="KW-1185">Reference proteome</keyword>
<evidence type="ECO:0000259" key="14">
    <source>
        <dbReference type="PROSITE" id="PS51918"/>
    </source>
</evidence>
<protein>
    <submittedName>
        <fullName evidence="15">rRNA methyltransferase</fullName>
    </submittedName>
</protein>
<name>A0A1R1I715_9RHOO</name>
<feature type="domain" description="Radical SAM core" evidence="14">
    <location>
        <begin position="93"/>
        <end position="319"/>
    </location>
</feature>
<keyword evidence="9" id="KW-0479">Metal-binding</keyword>
<evidence type="ECO:0000256" key="8">
    <source>
        <dbReference type="ARBA" id="ARBA00022691"/>
    </source>
</evidence>
<dbReference type="RefSeq" id="WP_076092601.1">
    <property type="nucleotide sequence ID" value="NZ_MTHD01000002.1"/>
</dbReference>
<evidence type="ECO:0000256" key="12">
    <source>
        <dbReference type="ARBA" id="ARBA00023157"/>
    </source>
</evidence>
<evidence type="ECO:0000256" key="1">
    <source>
        <dbReference type="ARBA" id="ARBA00001966"/>
    </source>
</evidence>
<evidence type="ECO:0000256" key="5">
    <source>
        <dbReference type="ARBA" id="ARBA00022490"/>
    </source>
</evidence>
<keyword evidence="7 15" id="KW-0808">Transferase</keyword>
<dbReference type="Pfam" id="PF04055">
    <property type="entry name" value="Radical_SAM"/>
    <property type="match status" value="1"/>
</dbReference>
<dbReference type="SFLD" id="SFLDS00029">
    <property type="entry name" value="Radical_SAM"/>
    <property type="match status" value="1"/>
</dbReference>
<feature type="region of interest" description="Disordered" evidence="13">
    <location>
        <begin position="314"/>
        <end position="343"/>
    </location>
</feature>
<dbReference type="SFLD" id="SFLDF00275">
    <property type="entry name" value="adenosine_C2_methyltransferase"/>
    <property type="match status" value="1"/>
</dbReference>
<comment type="cofactor">
    <cofactor evidence="1">
        <name>[4Fe-4S] cluster</name>
        <dbReference type="ChEBI" id="CHEBI:49883"/>
    </cofactor>
</comment>
<reference evidence="15 16" key="1">
    <citation type="submission" date="2016-10" db="EMBL/GenBank/DDBJ databases">
        <title>Alkaliphiles isolated from bioreactors.</title>
        <authorList>
            <person name="Salah Z."/>
            <person name="Rout S.P."/>
            <person name="Humphreys P.N."/>
        </authorList>
    </citation>
    <scope>NUCLEOTIDE SEQUENCE [LARGE SCALE GENOMIC DNA]</scope>
    <source>
        <strain evidence="15 16">ZS02</strain>
    </source>
</reference>
<dbReference type="SFLD" id="SFLDG01062">
    <property type="entry name" value="methyltransferase_(Class_A)"/>
    <property type="match status" value="1"/>
</dbReference>
<evidence type="ECO:0000256" key="11">
    <source>
        <dbReference type="ARBA" id="ARBA00023014"/>
    </source>
</evidence>
<dbReference type="OrthoDB" id="9793973at2"/>
<comment type="caution">
    <text evidence="15">The sequence shown here is derived from an EMBL/GenBank/DDBJ whole genome shotgun (WGS) entry which is preliminary data.</text>
</comment>
<dbReference type="InterPro" id="IPR040072">
    <property type="entry name" value="Methyltransferase_A"/>
</dbReference>
<dbReference type="InterPro" id="IPR058240">
    <property type="entry name" value="rSAM_sf"/>
</dbReference>
<dbReference type="EMBL" id="MTHD01000002">
    <property type="protein sequence ID" value="OMG54505.1"/>
    <property type="molecule type" value="Genomic_DNA"/>
</dbReference>
<keyword evidence="4" id="KW-0004">4Fe-4S</keyword>
<dbReference type="GO" id="GO:0070475">
    <property type="term" value="P:rRNA base methylation"/>
    <property type="evidence" value="ECO:0007669"/>
    <property type="project" value="TreeGrafter"/>
</dbReference>
<keyword evidence="10" id="KW-0408">Iron</keyword>
<dbReference type="GO" id="GO:0030488">
    <property type="term" value="P:tRNA methylation"/>
    <property type="evidence" value="ECO:0007669"/>
    <property type="project" value="TreeGrafter"/>
</dbReference>
<evidence type="ECO:0000256" key="2">
    <source>
        <dbReference type="ARBA" id="ARBA00004496"/>
    </source>
</evidence>
<evidence type="ECO:0000256" key="10">
    <source>
        <dbReference type="ARBA" id="ARBA00023004"/>
    </source>
</evidence>
<dbReference type="GO" id="GO:0005737">
    <property type="term" value="C:cytoplasm"/>
    <property type="evidence" value="ECO:0007669"/>
    <property type="project" value="UniProtKB-SubCell"/>
</dbReference>
<evidence type="ECO:0000256" key="3">
    <source>
        <dbReference type="ARBA" id="ARBA00007544"/>
    </source>
</evidence>